<dbReference type="EMBL" id="ML769549">
    <property type="protein sequence ID" value="KAE9394449.1"/>
    <property type="molecule type" value="Genomic_DNA"/>
</dbReference>
<sequence length="316" mass="34208">MNNFTTSSSPLANANFTQEIDCRTIWIGPFFTLYPIDSTLCFYTCADVERHSTVRYLQGGPSAASASATTHYIAGASASDASSYRDGLARLQIVSRLESPHSGTRTTGPGSLKDVHRSFGGIIATEILGREGVEWETETAILFPALAILLDPNSGCRRATLCKSTFKVSGESCVEAGCEGKISRGLEAGAPFAVGVSAHSFDSSLSVLTKLFLHLFPFFHALYTASSAVSINSNSACWCPSTSLPMACPYPEPKFGPRPPRSPLLPDLSVHRRRRRFGWERALIVCGELDITPSMKDLGERVERNGKRTITKGFEA</sequence>
<gene>
    <name evidence="1" type="ORF">BT96DRAFT_1022510</name>
</gene>
<dbReference type="Proteomes" id="UP000799118">
    <property type="component" value="Unassembled WGS sequence"/>
</dbReference>
<accession>A0A6A4H891</accession>
<protein>
    <submittedName>
        <fullName evidence="1">Uncharacterized protein</fullName>
    </submittedName>
</protein>
<name>A0A6A4H891_9AGAR</name>
<evidence type="ECO:0000313" key="1">
    <source>
        <dbReference type="EMBL" id="KAE9394449.1"/>
    </source>
</evidence>
<keyword evidence="2" id="KW-1185">Reference proteome</keyword>
<evidence type="ECO:0000313" key="2">
    <source>
        <dbReference type="Proteomes" id="UP000799118"/>
    </source>
</evidence>
<reference evidence="1" key="1">
    <citation type="journal article" date="2019" name="Environ. Microbiol.">
        <title>Fungal ecological strategies reflected in gene transcription - a case study of two litter decomposers.</title>
        <authorList>
            <person name="Barbi F."/>
            <person name="Kohler A."/>
            <person name="Barry K."/>
            <person name="Baskaran P."/>
            <person name="Daum C."/>
            <person name="Fauchery L."/>
            <person name="Ihrmark K."/>
            <person name="Kuo A."/>
            <person name="LaButti K."/>
            <person name="Lipzen A."/>
            <person name="Morin E."/>
            <person name="Grigoriev I.V."/>
            <person name="Henrissat B."/>
            <person name="Lindahl B."/>
            <person name="Martin F."/>
        </authorList>
    </citation>
    <scope>NUCLEOTIDE SEQUENCE</scope>
    <source>
        <strain evidence="1">JB14</strain>
    </source>
</reference>
<organism evidence="1 2">
    <name type="scientific">Gymnopus androsaceus JB14</name>
    <dbReference type="NCBI Taxonomy" id="1447944"/>
    <lineage>
        <taxon>Eukaryota</taxon>
        <taxon>Fungi</taxon>
        <taxon>Dikarya</taxon>
        <taxon>Basidiomycota</taxon>
        <taxon>Agaricomycotina</taxon>
        <taxon>Agaricomycetes</taxon>
        <taxon>Agaricomycetidae</taxon>
        <taxon>Agaricales</taxon>
        <taxon>Marasmiineae</taxon>
        <taxon>Omphalotaceae</taxon>
        <taxon>Gymnopus</taxon>
    </lineage>
</organism>
<dbReference type="AlphaFoldDB" id="A0A6A4H891"/>
<proteinExistence type="predicted"/>